<keyword evidence="2" id="KW-0238">DNA-binding</keyword>
<evidence type="ECO:0000256" key="3">
    <source>
        <dbReference type="ARBA" id="ARBA00023163"/>
    </source>
</evidence>
<dbReference type="PROSITE" id="PS50949">
    <property type="entry name" value="HTH_GNTR"/>
    <property type="match status" value="1"/>
</dbReference>
<dbReference type="Pfam" id="PF00392">
    <property type="entry name" value="GntR"/>
    <property type="match status" value="1"/>
</dbReference>
<evidence type="ECO:0000313" key="5">
    <source>
        <dbReference type="Proteomes" id="UP000594979"/>
    </source>
</evidence>
<dbReference type="GO" id="GO:0003700">
    <property type="term" value="F:DNA-binding transcription factor activity"/>
    <property type="evidence" value="ECO:0007669"/>
    <property type="project" value="InterPro"/>
</dbReference>
<dbReference type="InterPro" id="IPR000524">
    <property type="entry name" value="Tscrpt_reg_HTH_GntR"/>
</dbReference>
<proteinExistence type="predicted"/>
<dbReference type="SUPFAM" id="SSF46785">
    <property type="entry name" value="Winged helix' DNA-binding domain"/>
    <property type="match status" value="1"/>
</dbReference>
<dbReference type="KEGG" id="bcau:I6G59_12185"/>
<evidence type="ECO:0000256" key="1">
    <source>
        <dbReference type="ARBA" id="ARBA00023015"/>
    </source>
</evidence>
<keyword evidence="1" id="KW-0805">Transcription regulation</keyword>
<dbReference type="SMART" id="SM00895">
    <property type="entry name" value="FCD"/>
    <property type="match status" value="1"/>
</dbReference>
<name>A0A7T9YPG2_9MICO</name>
<dbReference type="EMBL" id="CP065682">
    <property type="protein sequence ID" value="QPS32745.1"/>
    <property type="molecule type" value="Genomic_DNA"/>
</dbReference>
<dbReference type="SMART" id="SM00345">
    <property type="entry name" value="HTH_GNTR"/>
    <property type="match status" value="1"/>
</dbReference>
<evidence type="ECO:0000256" key="2">
    <source>
        <dbReference type="ARBA" id="ARBA00023125"/>
    </source>
</evidence>
<dbReference type="PRINTS" id="PR00035">
    <property type="entry name" value="HTHGNTR"/>
</dbReference>
<protein>
    <submittedName>
        <fullName evidence="4">GntR family transcriptional regulator</fullName>
    </submittedName>
</protein>
<reference evidence="4 5" key="1">
    <citation type="submission" date="2020-12" db="EMBL/GenBank/DDBJ databases">
        <title>FDA dAtabase for Regulatory Grade micrObial Sequences (FDA-ARGOS): Supporting development and validation of Infectious Disease Dx tests.</title>
        <authorList>
            <person name="Sproer C."/>
            <person name="Gronow S."/>
            <person name="Severitt S."/>
            <person name="Schroder I."/>
            <person name="Tallon L."/>
            <person name="Sadzewicz L."/>
            <person name="Zhao X."/>
            <person name="Boylan J."/>
            <person name="Ott S."/>
            <person name="Bowen H."/>
            <person name="Vavikolanu K."/>
            <person name="Mehta A."/>
            <person name="Aluvathingal J."/>
            <person name="Nadendla S."/>
            <person name="Lowell S."/>
            <person name="Myers T."/>
            <person name="Yan Y."/>
            <person name="Sichtig H."/>
        </authorList>
    </citation>
    <scope>NUCLEOTIDE SEQUENCE [LARGE SCALE GENOMIC DNA]</scope>
    <source>
        <strain evidence="4 5">FDAARGOS_902</strain>
    </source>
</reference>
<dbReference type="PANTHER" id="PTHR43537:SF5">
    <property type="entry name" value="UXU OPERON TRANSCRIPTIONAL REGULATOR"/>
    <property type="match status" value="1"/>
</dbReference>
<evidence type="ECO:0000313" key="4">
    <source>
        <dbReference type="EMBL" id="QPS32745.1"/>
    </source>
</evidence>
<dbReference type="Gene3D" id="1.20.120.530">
    <property type="entry name" value="GntR ligand-binding domain-like"/>
    <property type="match status" value="1"/>
</dbReference>
<dbReference type="InterPro" id="IPR036390">
    <property type="entry name" value="WH_DNA-bd_sf"/>
</dbReference>
<dbReference type="Pfam" id="PF07729">
    <property type="entry name" value="FCD"/>
    <property type="match status" value="1"/>
</dbReference>
<keyword evidence="3" id="KW-0804">Transcription</keyword>
<dbReference type="InterPro" id="IPR036388">
    <property type="entry name" value="WH-like_DNA-bd_sf"/>
</dbReference>
<dbReference type="GO" id="GO:0003677">
    <property type="term" value="F:DNA binding"/>
    <property type="evidence" value="ECO:0007669"/>
    <property type="project" value="UniProtKB-KW"/>
</dbReference>
<gene>
    <name evidence="4" type="ORF">I6G59_12185</name>
</gene>
<dbReference type="InterPro" id="IPR011711">
    <property type="entry name" value="GntR_C"/>
</dbReference>
<accession>A0A7T9YPG2</accession>
<dbReference type="PANTHER" id="PTHR43537">
    <property type="entry name" value="TRANSCRIPTIONAL REGULATOR, GNTR FAMILY"/>
    <property type="match status" value="1"/>
</dbReference>
<dbReference type="CDD" id="cd07377">
    <property type="entry name" value="WHTH_GntR"/>
    <property type="match status" value="1"/>
</dbReference>
<dbReference type="SUPFAM" id="SSF48008">
    <property type="entry name" value="GntR ligand-binding domain-like"/>
    <property type="match status" value="1"/>
</dbReference>
<dbReference type="Gene3D" id="1.10.10.10">
    <property type="entry name" value="Winged helix-like DNA-binding domain superfamily/Winged helix DNA-binding domain"/>
    <property type="match status" value="1"/>
</dbReference>
<dbReference type="InterPro" id="IPR008920">
    <property type="entry name" value="TF_FadR/GntR_C"/>
</dbReference>
<sequence>MRATTGRGRRVGTRIGGPRSAVALAVDALRLRILRGDLAPGAHIGEQSLADELGVGRATLREALRDLEHDGLVVRVPGVGTRVISLSLEDAYEIVTLREHLEDLAVDLGVPASPARVERLMAAVADLERGAADGDEASSVPDSLAFHRAFIALSGNTRLTAAFETILYPLGLLMQLNRRASSAAESLSERAARHRRLAELVRAGDPEAVRAEMGSHRTTAFLRSGELSSEELSDAAKAWVEYRTTLDTQSPTKR</sequence>
<dbReference type="RefSeq" id="WP_197931796.1">
    <property type="nucleotide sequence ID" value="NZ_CP065682.1"/>
</dbReference>
<organism evidence="4 5">
    <name type="scientific">Brevibacterium casei</name>
    <dbReference type="NCBI Taxonomy" id="33889"/>
    <lineage>
        <taxon>Bacteria</taxon>
        <taxon>Bacillati</taxon>
        <taxon>Actinomycetota</taxon>
        <taxon>Actinomycetes</taxon>
        <taxon>Micrococcales</taxon>
        <taxon>Brevibacteriaceae</taxon>
        <taxon>Brevibacterium</taxon>
    </lineage>
</organism>
<dbReference type="AlphaFoldDB" id="A0A7T9YPG2"/>
<dbReference type="Proteomes" id="UP000594979">
    <property type="component" value="Chromosome"/>
</dbReference>